<dbReference type="Pfam" id="PF02706">
    <property type="entry name" value="Wzz"/>
    <property type="match status" value="1"/>
</dbReference>
<dbReference type="InterPro" id="IPR003856">
    <property type="entry name" value="LPS_length_determ_N"/>
</dbReference>
<feature type="domain" description="Polysaccharide chain length determinant N-terminal" evidence="8">
    <location>
        <begin position="41"/>
        <end position="128"/>
    </location>
</feature>
<feature type="coiled-coil region" evidence="6">
    <location>
        <begin position="351"/>
        <end position="400"/>
    </location>
</feature>
<keyword evidence="5 7" id="KW-0472">Membrane</keyword>
<dbReference type="SUPFAM" id="SSF52540">
    <property type="entry name" value="P-loop containing nucleoside triphosphate hydrolases"/>
    <property type="match status" value="1"/>
</dbReference>
<protein>
    <submittedName>
        <fullName evidence="9">Putative Lipopolysaccharide biosynthesis protein</fullName>
    </submittedName>
</protein>
<evidence type="ECO:0000313" key="10">
    <source>
        <dbReference type="Proteomes" id="UP000033187"/>
    </source>
</evidence>
<name>A0A0D6JF70_9HYPH</name>
<evidence type="ECO:0000259" key="8">
    <source>
        <dbReference type="Pfam" id="PF02706"/>
    </source>
</evidence>
<dbReference type="Proteomes" id="UP000033187">
    <property type="component" value="Chromosome 1"/>
</dbReference>
<evidence type="ECO:0000256" key="1">
    <source>
        <dbReference type="ARBA" id="ARBA00004651"/>
    </source>
</evidence>
<dbReference type="GO" id="GO:0005886">
    <property type="term" value="C:plasma membrane"/>
    <property type="evidence" value="ECO:0007669"/>
    <property type="project" value="UniProtKB-SubCell"/>
</dbReference>
<reference evidence="10" key="1">
    <citation type="submission" date="2015-02" db="EMBL/GenBank/DDBJ databases">
        <authorList>
            <person name="Chooi Y.-H."/>
        </authorList>
    </citation>
    <scope>NUCLEOTIDE SEQUENCE [LARGE SCALE GENOMIC DNA]</scope>
    <source>
        <strain evidence="10">strain Y</strain>
    </source>
</reference>
<sequence>MRQNETRIWDVVVRDPQAGHRPSNVNAAGPAESFMKLDPREFVGLAKRHWRMIGMTTIGTAVVVTAIALALPKYYEASTRMLIDPRGLDVIDKGVTPGPATVEQGSALVESEVHFLSSDSVLSKVIAKHNLVDDPEFNGTDGGPLSFITDSIATVRAGVESALGMEARNPPAELITLQSLRESIFAMREPTSYTVDIGIATKSPQKSADIANWITEEYLTTRLSTRATATARAGQSLVGRLDELRNDVEVAESKVEDFKRAYDIFTASGQLVTEQQLSELNTQLGNARAETLRARSRLEQIRSLASAGLGPDATLEALSSENIRRLREQYATVRQRQAALGSQLLPSHPAMRQVSQEVAIAKRQLDDELKRIEQTAQLDLDRAMGNERKLEIKLAEAKKISSETNDRLVKLRELEREAEARRSVYSAFLLRSRELSEQQRVDSSMVTVISPAVPPRRHKGLPLALVGIAGLLTGLGLGVGAALWRDIADKKLRSDTQLATLSDGWTVAPLPNAAGVFPQDGQTASTNDDDGGPDAASRLRDFASEIRFAIGPHRGAAVLVTSADADKDAGLTKSAFAANLAVAAAEDGDRVLLIDANPDTALLSRRLQLADRNGLIEVAEGDLALGKAINANAIGSVSVLALGKRPQGLGVALDPEAIRKVIVAAEDDFDLIVLDGGILMRERSLRGLVSLASQIVVVAREGQSDKPQLRSAFQALHKWHVEKGRAVIVAA</sequence>
<dbReference type="PANTHER" id="PTHR32309:SF13">
    <property type="entry name" value="FERRIC ENTEROBACTIN TRANSPORT PROTEIN FEPE"/>
    <property type="match status" value="1"/>
</dbReference>
<feature type="transmembrane region" description="Helical" evidence="7">
    <location>
        <begin position="50"/>
        <end position="71"/>
    </location>
</feature>
<keyword evidence="2" id="KW-1003">Cell membrane</keyword>
<evidence type="ECO:0000256" key="5">
    <source>
        <dbReference type="ARBA" id="ARBA00023136"/>
    </source>
</evidence>
<accession>A0A0D6JF70</accession>
<dbReference type="KEGG" id="fiy:BN1229_v1_1954"/>
<dbReference type="Gene3D" id="3.40.50.300">
    <property type="entry name" value="P-loop containing nucleotide triphosphate hydrolases"/>
    <property type="match status" value="1"/>
</dbReference>
<evidence type="ECO:0000256" key="6">
    <source>
        <dbReference type="SAM" id="Coils"/>
    </source>
</evidence>
<dbReference type="PANTHER" id="PTHR32309">
    <property type="entry name" value="TYROSINE-PROTEIN KINASE"/>
    <property type="match status" value="1"/>
</dbReference>
<organism evidence="9 10">
    <name type="scientific">Candidatus Filomicrobium marinum</name>
    <dbReference type="NCBI Taxonomy" id="1608628"/>
    <lineage>
        <taxon>Bacteria</taxon>
        <taxon>Pseudomonadati</taxon>
        <taxon>Pseudomonadota</taxon>
        <taxon>Alphaproteobacteria</taxon>
        <taxon>Hyphomicrobiales</taxon>
        <taxon>Hyphomicrobiaceae</taxon>
        <taxon>Filomicrobium</taxon>
    </lineage>
</organism>
<gene>
    <name evidence="9" type="ORF">YBN1229_v1_1954</name>
</gene>
<comment type="subcellular location">
    <subcellularLocation>
        <location evidence="1">Cell membrane</location>
        <topology evidence="1">Multi-pass membrane protein</topology>
    </subcellularLocation>
</comment>
<dbReference type="AlphaFoldDB" id="A0A0D6JF70"/>
<feature type="transmembrane region" description="Helical" evidence="7">
    <location>
        <begin position="461"/>
        <end position="484"/>
    </location>
</feature>
<keyword evidence="10" id="KW-1185">Reference proteome</keyword>
<dbReference type="GO" id="GO:0004713">
    <property type="term" value="F:protein tyrosine kinase activity"/>
    <property type="evidence" value="ECO:0007669"/>
    <property type="project" value="TreeGrafter"/>
</dbReference>
<dbReference type="KEGG" id="fil:BN1229_v1_1952"/>
<keyword evidence="6" id="KW-0175">Coiled coil</keyword>
<evidence type="ECO:0000256" key="4">
    <source>
        <dbReference type="ARBA" id="ARBA00022989"/>
    </source>
</evidence>
<dbReference type="EMBL" id="LN829119">
    <property type="protein sequence ID" value="CPR18986.1"/>
    <property type="molecule type" value="Genomic_DNA"/>
</dbReference>
<evidence type="ECO:0000256" key="7">
    <source>
        <dbReference type="SAM" id="Phobius"/>
    </source>
</evidence>
<dbReference type="InterPro" id="IPR027417">
    <property type="entry name" value="P-loop_NTPase"/>
</dbReference>
<keyword evidence="4 7" id="KW-1133">Transmembrane helix</keyword>
<proteinExistence type="predicted"/>
<dbReference type="InterPro" id="IPR050445">
    <property type="entry name" value="Bact_polysacc_biosynth/exp"/>
</dbReference>
<keyword evidence="3 7" id="KW-0812">Transmembrane</keyword>
<evidence type="ECO:0000256" key="2">
    <source>
        <dbReference type="ARBA" id="ARBA00022475"/>
    </source>
</evidence>
<evidence type="ECO:0000256" key="3">
    <source>
        <dbReference type="ARBA" id="ARBA00022692"/>
    </source>
</evidence>
<evidence type="ECO:0000313" key="9">
    <source>
        <dbReference type="EMBL" id="CPR18986.1"/>
    </source>
</evidence>